<organism evidence="4 5">
    <name type="scientific">Pseudomonas pudica</name>
    <dbReference type="NCBI Taxonomy" id="272772"/>
    <lineage>
        <taxon>Bacteria</taxon>
        <taxon>Pseudomonadati</taxon>
        <taxon>Pseudomonadota</taxon>
        <taxon>Gammaproteobacteria</taxon>
        <taxon>Pseudomonadales</taxon>
        <taxon>Pseudomonadaceae</taxon>
        <taxon>Pseudomonas</taxon>
    </lineage>
</organism>
<dbReference type="CDD" id="cd04301">
    <property type="entry name" value="NAT_SF"/>
    <property type="match status" value="1"/>
</dbReference>
<name>A0ABS0G1K1_9PSED</name>
<dbReference type="EMBL" id="JADLJS010000015">
    <property type="protein sequence ID" value="MBF8646467.1"/>
    <property type="molecule type" value="Genomic_DNA"/>
</dbReference>
<reference evidence="4 5" key="1">
    <citation type="submission" date="2020-10" db="EMBL/GenBank/DDBJ databases">
        <title>Genome sequences of Pseudomonas isolates.</title>
        <authorList>
            <person name="Wessels L."/>
            <person name="Reich F."/>
            <person name="Hammerl J."/>
        </authorList>
    </citation>
    <scope>NUCLEOTIDE SEQUENCE [LARGE SCALE GENOMIC DNA]</scope>
    <source>
        <strain evidence="4 5">20-MO00628-0</strain>
    </source>
</reference>
<accession>A0ABS0G1K1</accession>
<gene>
    <name evidence="4" type="ORF">IRZ77_12970</name>
</gene>
<keyword evidence="2" id="KW-0012">Acyltransferase</keyword>
<comment type="caution">
    <text evidence="4">The sequence shown here is derived from an EMBL/GenBank/DDBJ whole genome shotgun (WGS) entry which is preliminary data.</text>
</comment>
<dbReference type="Gene3D" id="3.40.50.300">
    <property type="entry name" value="P-loop containing nucleotide triphosphate hydrolases"/>
    <property type="match status" value="1"/>
</dbReference>
<dbReference type="InterPro" id="IPR016181">
    <property type="entry name" value="Acyl_CoA_acyltransferase"/>
</dbReference>
<dbReference type="RefSeq" id="WP_153671059.1">
    <property type="nucleotide sequence ID" value="NZ_JADLJR010000005.1"/>
</dbReference>
<dbReference type="SUPFAM" id="SSF52540">
    <property type="entry name" value="P-loop containing nucleoside triphosphate hydrolases"/>
    <property type="match status" value="1"/>
</dbReference>
<dbReference type="SUPFAM" id="SSF55729">
    <property type="entry name" value="Acyl-CoA N-acyltransferases (Nat)"/>
    <property type="match status" value="2"/>
</dbReference>
<evidence type="ECO:0000256" key="2">
    <source>
        <dbReference type="ARBA" id="ARBA00023315"/>
    </source>
</evidence>
<protein>
    <submittedName>
        <fullName evidence="4">GNAT family N-acetyltransferase</fullName>
    </submittedName>
</protein>
<keyword evidence="5" id="KW-1185">Reference proteome</keyword>
<feature type="domain" description="N-acetyltransferase" evidence="3">
    <location>
        <begin position="118"/>
        <end position="273"/>
    </location>
</feature>
<proteinExistence type="predicted"/>
<dbReference type="InterPro" id="IPR000182">
    <property type="entry name" value="GNAT_dom"/>
</dbReference>
<keyword evidence="1" id="KW-0808">Transferase</keyword>
<dbReference type="PANTHER" id="PTHR43877">
    <property type="entry name" value="AMINOALKYLPHOSPHONATE N-ACETYLTRANSFERASE-RELATED-RELATED"/>
    <property type="match status" value="1"/>
</dbReference>
<dbReference type="Pfam" id="PF13671">
    <property type="entry name" value="AAA_33"/>
    <property type="match status" value="1"/>
</dbReference>
<dbReference type="Pfam" id="PF13508">
    <property type="entry name" value="Acetyltransf_7"/>
    <property type="match status" value="1"/>
</dbReference>
<sequence length="443" mass="48017">MEPVSLLPKLLVRKPVSADAAAIAILHIRSWQSAYEGLLSSRYLSALDSSVERRAGFLRQAIESGNPSIRVAELNGQVVGWVSFGPSRDLDAAQCTAELMQASASLKRTVQRRAHMDLLIAPAAPEDLAGIAAVTVKAWQTTFQGILPDAFLAGLTIEAQQQRHRALIAVTGVSYHVAKVAGEIVGFCSGGPNRSPGFGEANELYGLYLLPHWQGQGVGRQLLLAVAMQLQAPGRQGLLAWVLTDNPNRYFYRRCGGREASVRSIELAGQSWPLTSYRWSSAPPADTRVFNPDHYLETLGGRVFSQSRNADAWRLTLQALEAALTRSGPKARLLLVVGMQAAGKTTWIEQHRGAGDDNGCLYFDAALPRRVHRAPILALAARIGVPVSAVWVRASVEQALARNALRRADHQVPRESIEAVAVAFEPPCRSEGFVEVVEVTGND</sequence>
<evidence type="ECO:0000256" key="1">
    <source>
        <dbReference type="ARBA" id="ARBA00022679"/>
    </source>
</evidence>
<dbReference type="Gene3D" id="3.40.630.30">
    <property type="match status" value="2"/>
</dbReference>
<dbReference type="InterPro" id="IPR050832">
    <property type="entry name" value="Bact_Acetyltransf"/>
</dbReference>
<evidence type="ECO:0000313" key="5">
    <source>
        <dbReference type="Proteomes" id="UP000639294"/>
    </source>
</evidence>
<dbReference type="Proteomes" id="UP000639294">
    <property type="component" value="Unassembled WGS sequence"/>
</dbReference>
<evidence type="ECO:0000259" key="3">
    <source>
        <dbReference type="PROSITE" id="PS51186"/>
    </source>
</evidence>
<dbReference type="InterPro" id="IPR027417">
    <property type="entry name" value="P-loop_NTPase"/>
</dbReference>
<evidence type="ECO:0000313" key="4">
    <source>
        <dbReference type="EMBL" id="MBF8646467.1"/>
    </source>
</evidence>
<dbReference type="PROSITE" id="PS51186">
    <property type="entry name" value="GNAT"/>
    <property type="match status" value="1"/>
</dbReference>